<dbReference type="SUPFAM" id="SSF55781">
    <property type="entry name" value="GAF domain-like"/>
    <property type="match status" value="1"/>
</dbReference>
<dbReference type="AlphaFoldDB" id="A0A2U2N4Z3"/>
<dbReference type="Gene3D" id="3.30.70.270">
    <property type="match status" value="1"/>
</dbReference>
<dbReference type="InterPro" id="IPR035965">
    <property type="entry name" value="PAS-like_dom_sf"/>
</dbReference>
<dbReference type="Gene3D" id="3.20.20.450">
    <property type="entry name" value="EAL domain"/>
    <property type="match status" value="1"/>
</dbReference>
<dbReference type="SUPFAM" id="SSF141868">
    <property type="entry name" value="EAL domain-like"/>
    <property type="match status" value="1"/>
</dbReference>
<gene>
    <name evidence="6" type="ORF">DEM34_05130</name>
</gene>
<dbReference type="PROSITE" id="PS50112">
    <property type="entry name" value="PAS"/>
    <property type="match status" value="1"/>
</dbReference>
<dbReference type="CDD" id="cd01949">
    <property type="entry name" value="GGDEF"/>
    <property type="match status" value="1"/>
</dbReference>
<dbReference type="InterPro" id="IPR035919">
    <property type="entry name" value="EAL_sf"/>
</dbReference>
<sequence>MVLQRSMATERFGPDGMKDSQQGLKPTAAPRRLSFEALPVPALHLDRYGGITGANASACEVLGEAAAGRPLLDYLRPRQTEGRPATMVLEMLLAEASAAGRAHQQCLLQPAGATPRSALLRISPDGDGGYVAVLDPSPGEGLDTAERMTLEAMAAGRPMGDVISGVIQRLEMLMPGCACSVLSLEDDSQTVRHVAGDSLPADYREAFNGMRIGPRVGSCGTAMWHQEMVITEDIENDARWAPFRPLTRSAGLRSCWSMPILASSGQVLGSLAVYWPMPAVPDEPAECRLRRFARLLGFAMERDRDAHRLRQSEAVFRSAFERAAIGMAHLARDGRILKVNGPLCELLGYGEGELRRHRVPELVHPDERARVAEAGQRIASGEHETLQTELRLLRADGETVWASVAAAPVYSGKDEVERLVAVVSDISRSRELADELAYRATHDWLTGLYNRFELERQLAQWLGRRPEARSSAAFMQIDLDQFRLVNDSAGRAAGDALLRRAAELIRETVGERAVLARLAGDEYAMLLPDTSPEEAVAAAEGLRQAIEAAGFEWEGRHFRISASIGFVRLPERSLRSVDGVLQAGDTACATAKEAGRNRVAVWDRKDVRIDRRHGDARWVPLLIEALENGSFRLEAQPIVPVDTSSPEPARYELLVRMEQEGEWVPPGRFLPAAERYGIAPQIDRWVVEQAIAWLEARPSAPVRLAVNLSGLSVTHREFHRFVMAALADHPQAAARLCFEITETAAIADIDEARALIAELRRLGCELALDDFGSGLSSFGYLQHLPVDLLKIDGSFVRDIGSDPVSRAFVKAIADIARVMNKRTIAEFVEDGDVVAVLRELGVDFAQGYWIGKPAPLATLCPPAVRGRAASS</sequence>
<dbReference type="InterPro" id="IPR052155">
    <property type="entry name" value="Biofilm_reg_signaling"/>
</dbReference>
<evidence type="ECO:0000259" key="2">
    <source>
        <dbReference type="PROSITE" id="PS50112"/>
    </source>
</evidence>
<dbReference type="PROSITE" id="PS50113">
    <property type="entry name" value="PAC"/>
    <property type="match status" value="1"/>
</dbReference>
<dbReference type="EMBL" id="QFFI01000006">
    <property type="protein sequence ID" value="PWG64271.1"/>
    <property type="molecule type" value="Genomic_DNA"/>
</dbReference>
<dbReference type="NCBIfam" id="TIGR00229">
    <property type="entry name" value="sensory_box"/>
    <property type="match status" value="1"/>
</dbReference>
<dbReference type="Gene3D" id="3.30.450.20">
    <property type="entry name" value="PAS domain"/>
    <property type="match status" value="1"/>
</dbReference>
<accession>A0A2U2N4Z3</accession>
<name>A0A2U2N4Z3_9GAMM</name>
<dbReference type="InterPro" id="IPR003018">
    <property type="entry name" value="GAF"/>
</dbReference>
<dbReference type="InterPro" id="IPR001633">
    <property type="entry name" value="EAL_dom"/>
</dbReference>
<dbReference type="PANTHER" id="PTHR44757:SF2">
    <property type="entry name" value="BIOFILM ARCHITECTURE MAINTENANCE PROTEIN MBAA"/>
    <property type="match status" value="1"/>
</dbReference>
<evidence type="ECO:0000256" key="1">
    <source>
        <dbReference type="SAM" id="MobiDB-lite"/>
    </source>
</evidence>
<dbReference type="Proteomes" id="UP000245474">
    <property type="component" value="Unassembled WGS sequence"/>
</dbReference>
<dbReference type="SMART" id="SM00091">
    <property type="entry name" value="PAS"/>
    <property type="match status" value="2"/>
</dbReference>
<dbReference type="Pfam" id="PF13426">
    <property type="entry name" value="PAS_9"/>
    <property type="match status" value="1"/>
</dbReference>
<evidence type="ECO:0000259" key="4">
    <source>
        <dbReference type="PROSITE" id="PS50883"/>
    </source>
</evidence>
<dbReference type="Pfam" id="PF00563">
    <property type="entry name" value="EAL"/>
    <property type="match status" value="1"/>
</dbReference>
<dbReference type="NCBIfam" id="TIGR00254">
    <property type="entry name" value="GGDEF"/>
    <property type="match status" value="1"/>
</dbReference>
<feature type="domain" description="EAL" evidence="4">
    <location>
        <begin position="615"/>
        <end position="867"/>
    </location>
</feature>
<dbReference type="Pfam" id="PF13185">
    <property type="entry name" value="GAF_2"/>
    <property type="match status" value="1"/>
</dbReference>
<dbReference type="SMART" id="SM00065">
    <property type="entry name" value="GAF"/>
    <property type="match status" value="1"/>
</dbReference>
<dbReference type="InterPro" id="IPR000014">
    <property type="entry name" value="PAS"/>
</dbReference>
<reference evidence="6 7" key="1">
    <citation type="submission" date="2018-05" db="EMBL/GenBank/DDBJ databases">
        <title>Spiribacter halobius sp. nov., a moderately halophilic bacterium isolated from marine solar saltern.</title>
        <authorList>
            <person name="Zheng W.-S."/>
            <person name="Lu D.-C."/>
            <person name="Du Z.-J."/>
        </authorList>
    </citation>
    <scope>NUCLEOTIDE SEQUENCE [LARGE SCALE GENOMIC DNA]</scope>
    <source>
        <strain evidence="6 7">E85</strain>
    </source>
</reference>
<dbReference type="InterPro" id="IPR000700">
    <property type="entry name" value="PAS-assoc_C"/>
</dbReference>
<dbReference type="InterPro" id="IPR029787">
    <property type="entry name" value="Nucleotide_cyclase"/>
</dbReference>
<protein>
    <recommendedName>
        <fullName evidence="8">Bifunctional diguanylate cyclase/phosphodiesterase</fullName>
    </recommendedName>
</protein>
<evidence type="ECO:0000259" key="5">
    <source>
        <dbReference type="PROSITE" id="PS50887"/>
    </source>
</evidence>
<dbReference type="SMART" id="SM00086">
    <property type="entry name" value="PAC"/>
    <property type="match status" value="1"/>
</dbReference>
<organism evidence="6 7">
    <name type="scientific">Sediminicurvatus halobius</name>
    <dbReference type="NCBI Taxonomy" id="2182432"/>
    <lineage>
        <taxon>Bacteria</taxon>
        <taxon>Pseudomonadati</taxon>
        <taxon>Pseudomonadota</taxon>
        <taxon>Gammaproteobacteria</taxon>
        <taxon>Chromatiales</taxon>
        <taxon>Ectothiorhodospiraceae</taxon>
        <taxon>Sediminicurvatus</taxon>
    </lineage>
</organism>
<evidence type="ECO:0008006" key="8">
    <source>
        <dbReference type="Google" id="ProtNLM"/>
    </source>
</evidence>
<dbReference type="CDD" id="cd00130">
    <property type="entry name" value="PAS"/>
    <property type="match status" value="1"/>
</dbReference>
<dbReference type="InterPro" id="IPR043128">
    <property type="entry name" value="Rev_trsase/Diguanyl_cyclase"/>
</dbReference>
<proteinExistence type="predicted"/>
<evidence type="ECO:0000313" key="6">
    <source>
        <dbReference type="EMBL" id="PWG64271.1"/>
    </source>
</evidence>
<dbReference type="SMART" id="SM00267">
    <property type="entry name" value="GGDEF"/>
    <property type="match status" value="1"/>
</dbReference>
<dbReference type="CDD" id="cd01948">
    <property type="entry name" value="EAL"/>
    <property type="match status" value="1"/>
</dbReference>
<feature type="domain" description="GGDEF" evidence="5">
    <location>
        <begin position="470"/>
        <end position="604"/>
    </location>
</feature>
<evidence type="ECO:0000259" key="3">
    <source>
        <dbReference type="PROSITE" id="PS50113"/>
    </source>
</evidence>
<dbReference type="SUPFAM" id="SSF55785">
    <property type="entry name" value="PYP-like sensor domain (PAS domain)"/>
    <property type="match status" value="1"/>
</dbReference>
<dbReference type="InterPro" id="IPR000160">
    <property type="entry name" value="GGDEF_dom"/>
</dbReference>
<dbReference type="PROSITE" id="PS50887">
    <property type="entry name" value="GGDEF"/>
    <property type="match status" value="1"/>
</dbReference>
<feature type="domain" description="PAS" evidence="2">
    <location>
        <begin position="312"/>
        <end position="382"/>
    </location>
</feature>
<dbReference type="SUPFAM" id="SSF55073">
    <property type="entry name" value="Nucleotide cyclase"/>
    <property type="match status" value="1"/>
</dbReference>
<comment type="caution">
    <text evidence="6">The sequence shown here is derived from an EMBL/GenBank/DDBJ whole genome shotgun (WGS) entry which is preliminary data.</text>
</comment>
<dbReference type="Pfam" id="PF00990">
    <property type="entry name" value="GGDEF"/>
    <property type="match status" value="1"/>
</dbReference>
<feature type="domain" description="PAC" evidence="3">
    <location>
        <begin position="386"/>
        <end position="438"/>
    </location>
</feature>
<feature type="region of interest" description="Disordered" evidence="1">
    <location>
        <begin position="1"/>
        <end position="24"/>
    </location>
</feature>
<dbReference type="Gene3D" id="3.30.450.40">
    <property type="match status" value="1"/>
</dbReference>
<keyword evidence="7" id="KW-1185">Reference proteome</keyword>
<dbReference type="PROSITE" id="PS50883">
    <property type="entry name" value="EAL"/>
    <property type="match status" value="1"/>
</dbReference>
<dbReference type="InterPro" id="IPR001610">
    <property type="entry name" value="PAC"/>
</dbReference>
<dbReference type="InterPro" id="IPR029016">
    <property type="entry name" value="GAF-like_dom_sf"/>
</dbReference>
<dbReference type="PANTHER" id="PTHR44757">
    <property type="entry name" value="DIGUANYLATE CYCLASE DGCP"/>
    <property type="match status" value="1"/>
</dbReference>
<dbReference type="SMART" id="SM00052">
    <property type="entry name" value="EAL"/>
    <property type="match status" value="1"/>
</dbReference>
<evidence type="ECO:0000313" key="7">
    <source>
        <dbReference type="Proteomes" id="UP000245474"/>
    </source>
</evidence>